<dbReference type="SUPFAM" id="SSF56935">
    <property type="entry name" value="Porins"/>
    <property type="match status" value="1"/>
</dbReference>
<evidence type="ECO:0000259" key="14">
    <source>
        <dbReference type="Pfam" id="PF00593"/>
    </source>
</evidence>
<evidence type="ECO:0000256" key="12">
    <source>
        <dbReference type="PROSITE-ProRule" id="PRU01360"/>
    </source>
</evidence>
<keyword evidence="2 12" id="KW-0813">Transport</keyword>
<dbReference type="SUPFAM" id="SSF49464">
    <property type="entry name" value="Carboxypeptidase regulatory domain-like"/>
    <property type="match status" value="1"/>
</dbReference>
<keyword evidence="10 12" id="KW-0472">Membrane</keyword>
<evidence type="ECO:0000256" key="1">
    <source>
        <dbReference type="ARBA" id="ARBA00004571"/>
    </source>
</evidence>
<comment type="subcellular location">
    <subcellularLocation>
        <location evidence="1 12">Cell outer membrane</location>
        <topology evidence="1 12">Multi-pass membrane protein</topology>
    </subcellularLocation>
</comment>
<evidence type="ECO:0000256" key="2">
    <source>
        <dbReference type="ARBA" id="ARBA00022448"/>
    </source>
</evidence>
<evidence type="ECO:0000313" key="17">
    <source>
        <dbReference type="Proteomes" id="UP000745859"/>
    </source>
</evidence>
<feature type="domain" description="TonB-dependent receptor-like beta-barrel" evidence="14">
    <location>
        <begin position="313"/>
        <end position="750"/>
    </location>
</feature>
<dbReference type="Gene3D" id="2.40.170.20">
    <property type="entry name" value="TonB-dependent receptor, beta-barrel domain"/>
    <property type="match status" value="1"/>
</dbReference>
<evidence type="ECO:0000256" key="3">
    <source>
        <dbReference type="ARBA" id="ARBA00022452"/>
    </source>
</evidence>
<proteinExistence type="inferred from homology"/>
<gene>
    <name evidence="16" type="ORF">FHR24_000068</name>
</gene>
<evidence type="ECO:0000256" key="6">
    <source>
        <dbReference type="ARBA" id="ARBA00022729"/>
    </source>
</evidence>
<keyword evidence="3 12" id="KW-1134">Transmembrane beta strand</keyword>
<comment type="similarity">
    <text evidence="12 13">Belongs to the TonB-dependent receptor family.</text>
</comment>
<dbReference type="Gene3D" id="2.170.130.10">
    <property type="entry name" value="TonB-dependent receptor, plug domain"/>
    <property type="match status" value="1"/>
</dbReference>
<keyword evidence="16" id="KW-0675">Receptor</keyword>
<dbReference type="Proteomes" id="UP000745859">
    <property type="component" value="Unassembled WGS sequence"/>
</dbReference>
<accession>A0ABX0U5J9</accession>
<evidence type="ECO:0000256" key="7">
    <source>
        <dbReference type="ARBA" id="ARBA00023004"/>
    </source>
</evidence>
<dbReference type="InterPro" id="IPR008969">
    <property type="entry name" value="CarboxyPept-like_regulatory"/>
</dbReference>
<keyword evidence="17" id="KW-1185">Reference proteome</keyword>
<protein>
    <submittedName>
        <fullName evidence="16">Iron complex outermembrane receptor protein</fullName>
    </submittedName>
</protein>
<dbReference type="Pfam" id="PF13715">
    <property type="entry name" value="CarbopepD_reg_2"/>
    <property type="match status" value="1"/>
</dbReference>
<dbReference type="EMBL" id="JAASQL010000001">
    <property type="protein sequence ID" value="NIJ43629.1"/>
    <property type="molecule type" value="Genomic_DNA"/>
</dbReference>
<keyword evidence="9 13" id="KW-0798">TonB box</keyword>
<dbReference type="PROSITE" id="PS52016">
    <property type="entry name" value="TONB_DEPENDENT_REC_3"/>
    <property type="match status" value="1"/>
</dbReference>
<dbReference type="InterPro" id="IPR012910">
    <property type="entry name" value="Plug_dom"/>
</dbReference>
<evidence type="ECO:0000256" key="9">
    <source>
        <dbReference type="ARBA" id="ARBA00023077"/>
    </source>
</evidence>
<dbReference type="Gene3D" id="2.60.40.1120">
    <property type="entry name" value="Carboxypeptidase-like, regulatory domain"/>
    <property type="match status" value="1"/>
</dbReference>
<dbReference type="InterPro" id="IPR037066">
    <property type="entry name" value="Plug_dom_sf"/>
</dbReference>
<keyword evidence="5 12" id="KW-0812">Transmembrane</keyword>
<evidence type="ECO:0000256" key="10">
    <source>
        <dbReference type="ARBA" id="ARBA00023136"/>
    </source>
</evidence>
<evidence type="ECO:0000256" key="13">
    <source>
        <dbReference type="RuleBase" id="RU003357"/>
    </source>
</evidence>
<sequence length="784" mass="88146">MNLNLIIQRQKISVFFLFLLMELSIQAQTILTGKVLNQNKEPLSRASVSIKELNKTTVTDNNGIFELNLAEGNYSLEISYVGYTTLSTTANTKDTNLIFTLQDEMHQLEEVFVSAVRVKENTPISYSNLNKKEIAKRNLGQDIPILMNYMPSVVTTSDAGAGIGYTGIRVRGSDASRTNVTINGIPYNDSESQGVYWVNVNDIASSTQSIQLQRGVGTSTNGAGAFGASLNLLTDNGANEAFAETSASTGSFNTQKVTAKLGTGLINNRFNFTARLSKTTSDGYIDRASSDLTSYFLQGSYQYKNTLIKALVFGGHEITYQAWNGIDAATLKTDRTFNSAGAKYDSNWNVTGYYDNEVDDYEQDHIQLHWNQKYNNNLSSNIALHYTSGKGFYEQYKQGADFSDYNLTPITIENTTINTTDLVRRKWLNNDFYGITYSLNYKKENLDFLVGGALNEYKGDHFGEVVWARNASDNEIRDRYYDDYGDKIDFNMYAKATYKLNNQFLLYGDLQYRTINYKANGVQATLVDDTFNFFNPKAGITYLADGNNSIYASYARANKEPNRTDYENGNPKPEQLDDFELGWRYKTGKSKINTNFYYMFYTDQLTLTGQVDNIGSPIRANSGKSYRLGMEVDASFYISKYLTIAPNITLSRNRNVDFKETDGTTITNLGDTEISYSPNIVAGNKIVVTPVENLYVGLLSKFVGSQYMSNTEFKDSKLKHYFINDLNINYSIYPTVTFKEITLTGLVNNIFDVAYSSNGYMWGTTPYYFAQAGTNFLVGVTFKF</sequence>
<dbReference type="InterPro" id="IPR036942">
    <property type="entry name" value="Beta-barrel_TonB_sf"/>
</dbReference>
<keyword evidence="4" id="KW-0410">Iron transport</keyword>
<dbReference type="RefSeq" id="WP_208412266.1">
    <property type="nucleotide sequence ID" value="NZ_JAASQL010000001.1"/>
</dbReference>
<dbReference type="InterPro" id="IPR000531">
    <property type="entry name" value="Beta-barrel_TonB"/>
</dbReference>
<evidence type="ECO:0000256" key="8">
    <source>
        <dbReference type="ARBA" id="ARBA00023065"/>
    </source>
</evidence>
<dbReference type="PANTHER" id="PTHR32552">
    <property type="entry name" value="FERRICHROME IRON RECEPTOR-RELATED"/>
    <property type="match status" value="1"/>
</dbReference>
<dbReference type="InterPro" id="IPR039426">
    <property type="entry name" value="TonB-dep_rcpt-like"/>
</dbReference>
<reference evidence="16 17" key="1">
    <citation type="submission" date="2020-03" db="EMBL/GenBank/DDBJ databases">
        <title>Genomic Encyclopedia of Type Strains, Phase IV (KMG-IV): sequencing the most valuable type-strain genomes for metagenomic binning, comparative biology and taxonomic classification.</title>
        <authorList>
            <person name="Goeker M."/>
        </authorList>
    </citation>
    <scope>NUCLEOTIDE SEQUENCE [LARGE SCALE GENOMIC DNA]</scope>
    <source>
        <strain evidence="16 17">DSM 101599</strain>
    </source>
</reference>
<comment type="caution">
    <text evidence="16">The sequence shown here is derived from an EMBL/GenBank/DDBJ whole genome shotgun (WGS) entry which is preliminary data.</text>
</comment>
<dbReference type="Pfam" id="PF00593">
    <property type="entry name" value="TonB_dep_Rec_b-barrel"/>
    <property type="match status" value="1"/>
</dbReference>
<keyword evidence="7" id="KW-0408">Iron</keyword>
<dbReference type="Pfam" id="PF07715">
    <property type="entry name" value="Plug"/>
    <property type="match status" value="1"/>
</dbReference>
<evidence type="ECO:0000256" key="11">
    <source>
        <dbReference type="ARBA" id="ARBA00023237"/>
    </source>
</evidence>
<evidence type="ECO:0000313" key="16">
    <source>
        <dbReference type="EMBL" id="NIJ43629.1"/>
    </source>
</evidence>
<organism evidence="16 17">
    <name type="scientific">Wenyingzhuangia heitensis</name>
    <dbReference type="NCBI Taxonomy" id="1487859"/>
    <lineage>
        <taxon>Bacteria</taxon>
        <taxon>Pseudomonadati</taxon>
        <taxon>Bacteroidota</taxon>
        <taxon>Flavobacteriia</taxon>
        <taxon>Flavobacteriales</taxon>
        <taxon>Flavobacteriaceae</taxon>
        <taxon>Wenyingzhuangia</taxon>
    </lineage>
</organism>
<keyword evidence="8" id="KW-0406">Ion transport</keyword>
<dbReference type="PANTHER" id="PTHR32552:SF68">
    <property type="entry name" value="FERRICHROME OUTER MEMBRANE TRANSPORTER_PHAGE RECEPTOR"/>
    <property type="match status" value="1"/>
</dbReference>
<feature type="domain" description="TonB-dependent receptor plug" evidence="15">
    <location>
        <begin position="119"/>
        <end position="228"/>
    </location>
</feature>
<evidence type="ECO:0000259" key="15">
    <source>
        <dbReference type="Pfam" id="PF07715"/>
    </source>
</evidence>
<name>A0ABX0U5J9_9FLAO</name>
<keyword evidence="6" id="KW-0732">Signal</keyword>
<keyword evidence="11 12" id="KW-0998">Cell outer membrane</keyword>
<evidence type="ECO:0000256" key="4">
    <source>
        <dbReference type="ARBA" id="ARBA00022496"/>
    </source>
</evidence>
<evidence type="ECO:0000256" key="5">
    <source>
        <dbReference type="ARBA" id="ARBA00022692"/>
    </source>
</evidence>